<gene>
    <name evidence="3" type="ORF">SAMN05661086_00018</name>
</gene>
<dbReference type="InterPro" id="IPR036162">
    <property type="entry name" value="Resolvase-like_N_sf"/>
</dbReference>
<proteinExistence type="predicted"/>
<name>A0A1I6HIR4_9FIRM</name>
<dbReference type="PROSITE" id="PS51736">
    <property type="entry name" value="RECOMBINASES_3"/>
    <property type="match status" value="1"/>
</dbReference>
<dbReference type="Gene3D" id="3.40.50.1390">
    <property type="entry name" value="Resolvase, N-terminal catalytic domain"/>
    <property type="match status" value="1"/>
</dbReference>
<accession>A0A1I6HIR4</accession>
<dbReference type="STRING" id="37658.SAMN05661086_00018"/>
<dbReference type="OrthoDB" id="9784557at2"/>
<dbReference type="GO" id="GO:0000150">
    <property type="term" value="F:DNA strand exchange activity"/>
    <property type="evidence" value="ECO:0007669"/>
    <property type="project" value="InterPro"/>
</dbReference>
<organism evidence="3 4">
    <name type="scientific">Anaeromicropila populeti</name>
    <dbReference type="NCBI Taxonomy" id="37658"/>
    <lineage>
        <taxon>Bacteria</taxon>
        <taxon>Bacillati</taxon>
        <taxon>Bacillota</taxon>
        <taxon>Clostridia</taxon>
        <taxon>Lachnospirales</taxon>
        <taxon>Lachnospiraceae</taxon>
        <taxon>Anaeromicropila</taxon>
    </lineage>
</organism>
<keyword evidence="4" id="KW-1185">Reference proteome</keyword>
<dbReference type="PROSITE" id="PS51737">
    <property type="entry name" value="RECOMBINASE_DNA_BIND"/>
    <property type="match status" value="1"/>
</dbReference>
<evidence type="ECO:0000313" key="3">
    <source>
        <dbReference type="EMBL" id="SFR54254.1"/>
    </source>
</evidence>
<evidence type="ECO:0000313" key="4">
    <source>
        <dbReference type="Proteomes" id="UP000199659"/>
    </source>
</evidence>
<dbReference type="EMBL" id="FOYZ01000001">
    <property type="protein sequence ID" value="SFR54254.1"/>
    <property type="molecule type" value="Genomic_DNA"/>
</dbReference>
<dbReference type="Pfam" id="PF13408">
    <property type="entry name" value="Zn_ribbon_recom"/>
    <property type="match status" value="1"/>
</dbReference>
<reference evidence="3 4" key="1">
    <citation type="submission" date="2016-10" db="EMBL/GenBank/DDBJ databases">
        <authorList>
            <person name="de Groot N.N."/>
        </authorList>
    </citation>
    <scope>NUCLEOTIDE SEQUENCE [LARGE SCALE GENOMIC DNA]</scope>
    <source>
        <strain evidence="3 4">743A</strain>
    </source>
</reference>
<dbReference type="RefSeq" id="WP_092558660.1">
    <property type="nucleotide sequence ID" value="NZ_FOYZ01000001.1"/>
</dbReference>
<dbReference type="InterPro" id="IPR025827">
    <property type="entry name" value="Zn_ribbon_recom_dom"/>
</dbReference>
<dbReference type="InterPro" id="IPR006119">
    <property type="entry name" value="Resolv_N"/>
</dbReference>
<dbReference type="Pfam" id="PF00239">
    <property type="entry name" value="Resolvase"/>
    <property type="match status" value="1"/>
</dbReference>
<protein>
    <submittedName>
        <fullName evidence="3">Site-specific DNA recombinase</fullName>
    </submittedName>
</protein>
<evidence type="ECO:0000259" key="1">
    <source>
        <dbReference type="PROSITE" id="PS51736"/>
    </source>
</evidence>
<dbReference type="GO" id="GO:0003677">
    <property type="term" value="F:DNA binding"/>
    <property type="evidence" value="ECO:0007669"/>
    <property type="project" value="InterPro"/>
</dbReference>
<sequence>MSGQKAERIYTAGVYARLSVDSRDRKTESIETQIDLAKKYVEQAADIEIGAVYQDCGRTGTDFERSGFQRMMADVKAGRINCIVVKDFSRFGRDHIETGNYVDRIFPFLKVRFIAIADGYDSLAEDVENQKMVVNIKNLVNELYAKDISKRVSDTKWMLQEKGSFMGSIAPYGYCVVWKEGKRLLEMELEAAIIVRWIFQQYLTGMGCKEIAGQLYQKHVHRISEYRKYGHVRRKEGEKLFAWKTDVIKELLQNSVYIGQLVQRKSSSRLYENHKARKTVVEDQFIVKNAHMPIVEDEVFQQVSKLLLNNQRTRTKSGADGAGGLLGEVVFCGECQKKLRKAYYRARGTEIRRISYYCGNSQYQDERKCSRKTIQERELLLIIEASMQREFLMSRLEQQGFLKLNEKAKKTAVFSVKNELIQIKERKGYAEKMFSRDFQHYIEGNMEEKEFLKRQREVRQNRLFLERREKEVKNRIEEIERKGVENRRLLNALTDDFLCGMVNKIVLYSEKRMELVLEFRQTIEGEYENER</sequence>
<dbReference type="SMART" id="SM00857">
    <property type="entry name" value="Resolvase"/>
    <property type="match status" value="1"/>
</dbReference>
<dbReference type="InterPro" id="IPR050639">
    <property type="entry name" value="SSR_resolvase"/>
</dbReference>
<dbReference type="PANTHER" id="PTHR30461:SF23">
    <property type="entry name" value="DNA RECOMBINASE-RELATED"/>
    <property type="match status" value="1"/>
</dbReference>
<dbReference type="PANTHER" id="PTHR30461">
    <property type="entry name" value="DNA-INVERTASE FROM LAMBDOID PROPHAGE"/>
    <property type="match status" value="1"/>
</dbReference>
<dbReference type="SUPFAM" id="SSF53041">
    <property type="entry name" value="Resolvase-like"/>
    <property type="match status" value="1"/>
</dbReference>
<feature type="domain" description="Resolvase/invertase-type recombinase catalytic" evidence="1">
    <location>
        <begin position="11"/>
        <end position="163"/>
    </location>
</feature>
<dbReference type="Proteomes" id="UP000199659">
    <property type="component" value="Unassembled WGS sequence"/>
</dbReference>
<dbReference type="Pfam" id="PF07508">
    <property type="entry name" value="Recombinase"/>
    <property type="match status" value="1"/>
</dbReference>
<dbReference type="InterPro" id="IPR038109">
    <property type="entry name" value="DNA_bind_recomb_sf"/>
</dbReference>
<dbReference type="InterPro" id="IPR011109">
    <property type="entry name" value="DNA_bind_recombinase_dom"/>
</dbReference>
<dbReference type="Gene3D" id="3.90.1750.20">
    <property type="entry name" value="Putative Large Serine Recombinase, Chain B, Domain 2"/>
    <property type="match status" value="1"/>
</dbReference>
<evidence type="ECO:0000259" key="2">
    <source>
        <dbReference type="PROSITE" id="PS51737"/>
    </source>
</evidence>
<feature type="domain" description="Recombinase" evidence="2">
    <location>
        <begin position="171"/>
        <end position="313"/>
    </location>
</feature>
<dbReference type="AlphaFoldDB" id="A0A1I6HIR4"/>